<keyword evidence="2" id="KW-1185">Reference proteome</keyword>
<reference evidence="1" key="1">
    <citation type="submission" date="2023-08" db="EMBL/GenBank/DDBJ databases">
        <authorList>
            <person name="Alioto T."/>
            <person name="Alioto T."/>
            <person name="Gomez Garrido J."/>
        </authorList>
    </citation>
    <scope>NUCLEOTIDE SEQUENCE</scope>
</reference>
<evidence type="ECO:0000313" key="1">
    <source>
        <dbReference type="EMBL" id="CAJ1084068.1"/>
    </source>
</evidence>
<dbReference type="AlphaFoldDB" id="A0AAV1HHB6"/>
<dbReference type="EMBL" id="OY660884">
    <property type="protein sequence ID" value="CAJ1084068.1"/>
    <property type="molecule type" value="Genomic_DNA"/>
</dbReference>
<organism evidence="1 2">
    <name type="scientific">Xyrichtys novacula</name>
    <name type="common">Pearly razorfish</name>
    <name type="synonym">Hemipteronotus novacula</name>
    <dbReference type="NCBI Taxonomy" id="13765"/>
    <lineage>
        <taxon>Eukaryota</taxon>
        <taxon>Metazoa</taxon>
        <taxon>Chordata</taxon>
        <taxon>Craniata</taxon>
        <taxon>Vertebrata</taxon>
        <taxon>Euteleostomi</taxon>
        <taxon>Actinopterygii</taxon>
        <taxon>Neopterygii</taxon>
        <taxon>Teleostei</taxon>
        <taxon>Neoteleostei</taxon>
        <taxon>Acanthomorphata</taxon>
        <taxon>Eupercaria</taxon>
        <taxon>Labriformes</taxon>
        <taxon>Labridae</taxon>
        <taxon>Xyrichtys</taxon>
    </lineage>
</organism>
<proteinExistence type="predicted"/>
<evidence type="ECO:0000313" key="2">
    <source>
        <dbReference type="Proteomes" id="UP001178508"/>
    </source>
</evidence>
<protein>
    <submittedName>
        <fullName evidence="1">Uncharacterized protein si:ch211-199g17.2 isoform X1</fullName>
    </submittedName>
</protein>
<accession>A0AAV1HHB6</accession>
<name>A0AAV1HHB6_XYRNO</name>
<gene>
    <name evidence="1" type="ORF">XNOV1_A029452</name>
</gene>
<dbReference type="Proteomes" id="UP001178508">
    <property type="component" value="Chromosome 21"/>
</dbReference>
<sequence>MQPLDTQKGCPPPTSQLLDSLKVYLNNKKRLQPIIGLSCIIECVKKGAEDRQLWYLCEVCKCQLSKADIRNHIMGSLHRYNYIKALHQDLVSEWKEVSDLSKLAWPLMEIAKMLEEKEGPGDVQTIELEDTVFQTVVAFEEDGAAALLDILKNSSVQAEPGRHFEASVVQLEPVHSERAVLLSTNQQRWSDTDEMLADYSESRDFLCGYSGSEPLIGFSRVVECRDEDGHTYCFLCHCCRVRSNEKDIISHLTSSSHLVNYLMETRPNQMEVITADISNDSWLLQSVAERVEQEEGRGELEVVVAPESFCVQLTGRSYHWCIKMLSVGWTHTDILNAEKGPDVSGEMPETGTKVLSEYKKRRNTVFRVSLPLAKGPLLLKRTSFSEDTFLPEADKDLSASDSDLECCRGTGPENDELDFAATLGPEGNLAVSIYEEGMGFISDIEQLNQFENLSGTEEQHFYKGNNDQGQHTFEDTASEMLNRNQNHEVPPTQNEWTLPPGWNTQNLVSYSVPYRQMEWYNQTSQCRVDPKGPIENAQWERISDAPPYQNYYQQQSYMYYNWYYQQQPHYQYTAEDGSHQQAAVEGRMGSLVDQIQSHQQTAPPSFMTYMSPFQT</sequence>